<gene>
    <name evidence="2" type="ORF">AVDCRST_MAG01-01-1697</name>
</gene>
<dbReference type="EMBL" id="CADCUW010000253">
    <property type="protein sequence ID" value="CAA9412436.1"/>
    <property type="molecule type" value="Genomic_DNA"/>
</dbReference>
<feature type="non-terminal residue" evidence="2">
    <location>
        <position position="43"/>
    </location>
</feature>
<proteinExistence type="predicted"/>
<organism evidence="2">
    <name type="scientific">uncultured Rubrobacteraceae bacterium</name>
    <dbReference type="NCBI Taxonomy" id="349277"/>
    <lineage>
        <taxon>Bacteria</taxon>
        <taxon>Bacillati</taxon>
        <taxon>Actinomycetota</taxon>
        <taxon>Rubrobacteria</taxon>
        <taxon>Rubrobacterales</taxon>
        <taxon>Rubrobacteraceae</taxon>
        <taxon>environmental samples</taxon>
    </lineage>
</organism>
<accession>A0A6J4PCD7</accession>
<name>A0A6J4PCD7_9ACTN</name>
<feature type="region of interest" description="Disordered" evidence="1">
    <location>
        <begin position="24"/>
        <end position="43"/>
    </location>
</feature>
<feature type="non-terminal residue" evidence="2">
    <location>
        <position position="1"/>
    </location>
</feature>
<dbReference type="AlphaFoldDB" id="A0A6J4PCD7"/>
<protein>
    <submittedName>
        <fullName evidence="2">Uncharacterized protein</fullName>
    </submittedName>
</protein>
<evidence type="ECO:0000256" key="1">
    <source>
        <dbReference type="SAM" id="MobiDB-lite"/>
    </source>
</evidence>
<reference evidence="2" key="1">
    <citation type="submission" date="2020-02" db="EMBL/GenBank/DDBJ databases">
        <authorList>
            <person name="Meier V. D."/>
        </authorList>
    </citation>
    <scope>NUCLEOTIDE SEQUENCE</scope>
    <source>
        <strain evidence="2">AVDCRST_MAG01</strain>
    </source>
</reference>
<sequence length="43" mass="4800">EHGRDFDPGAVYLRRDHFLCSPGLPVSEPANFGEPPQHEVRGI</sequence>
<evidence type="ECO:0000313" key="2">
    <source>
        <dbReference type="EMBL" id="CAA9412436.1"/>
    </source>
</evidence>